<evidence type="ECO:0000313" key="3">
    <source>
        <dbReference type="Proteomes" id="UP000013909"/>
    </source>
</evidence>
<dbReference type="PANTHER" id="PTHR33627">
    <property type="entry name" value="TRANSPOSASE"/>
    <property type="match status" value="1"/>
</dbReference>
<dbReference type="AlphaFoldDB" id="R7ZYP3"/>
<organism evidence="2 3">
    <name type="scientific">Lunatimonas lonarensis</name>
    <dbReference type="NCBI Taxonomy" id="1232681"/>
    <lineage>
        <taxon>Bacteria</taxon>
        <taxon>Pseudomonadati</taxon>
        <taxon>Bacteroidota</taxon>
        <taxon>Cytophagia</taxon>
        <taxon>Cytophagales</taxon>
        <taxon>Cyclobacteriaceae</taxon>
    </lineage>
</organism>
<dbReference type="InterPro" id="IPR039365">
    <property type="entry name" value="IS701-like"/>
</dbReference>
<dbReference type="Proteomes" id="UP000013909">
    <property type="component" value="Unassembled WGS sequence"/>
</dbReference>
<dbReference type="NCBIfam" id="NF033540">
    <property type="entry name" value="transpos_IS701"/>
    <property type="match status" value="1"/>
</dbReference>
<dbReference type="SUPFAM" id="SSF53098">
    <property type="entry name" value="Ribonuclease H-like"/>
    <property type="match status" value="1"/>
</dbReference>
<dbReference type="RefSeq" id="WP_010852482.1">
    <property type="nucleotide sequence ID" value="NZ_AQHR01000014.1"/>
</dbReference>
<comment type="caution">
    <text evidence="2">The sequence shown here is derived from an EMBL/GenBank/DDBJ whole genome shotgun (WGS) entry which is preliminary data.</text>
</comment>
<dbReference type="STRING" id="1232681.ADIS_0330"/>
<proteinExistence type="predicted"/>
<dbReference type="PATRIC" id="fig|1288963.3.peg.331"/>
<feature type="domain" description="Transposase IS701-like DDE" evidence="1">
    <location>
        <begin position="42"/>
        <end position="297"/>
    </location>
</feature>
<dbReference type="PANTHER" id="PTHR33627:SF1">
    <property type="entry name" value="TRANSPOSASE"/>
    <property type="match status" value="1"/>
</dbReference>
<dbReference type="InterPro" id="IPR012337">
    <property type="entry name" value="RNaseH-like_sf"/>
</dbReference>
<dbReference type="Pfam" id="PF13546">
    <property type="entry name" value="DDE_5"/>
    <property type="match status" value="1"/>
</dbReference>
<reference evidence="2 3" key="1">
    <citation type="submission" date="2013-02" db="EMBL/GenBank/DDBJ databases">
        <title>A novel strain isolated from Lonar lake, Maharashtra, India.</title>
        <authorList>
            <person name="Singh A."/>
        </authorList>
    </citation>
    <scope>NUCLEOTIDE SEQUENCE [LARGE SCALE GENOMIC DNA]</scope>
    <source>
        <strain evidence="2 3">AK24</strain>
    </source>
</reference>
<gene>
    <name evidence="2" type="ORF">ADIS_0330</name>
</gene>
<protein>
    <recommendedName>
        <fullName evidence="1">Transposase IS701-like DDE domain-containing protein</fullName>
    </recommendedName>
</protein>
<name>R7ZYP3_9BACT</name>
<evidence type="ECO:0000313" key="2">
    <source>
        <dbReference type="EMBL" id="EON79174.1"/>
    </source>
</evidence>
<evidence type="ECO:0000259" key="1">
    <source>
        <dbReference type="Pfam" id="PF13546"/>
    </source>
</evidence>
<dbReference type="InterPro" id="IPR038721">
    <property type="entry name" value="IS701-like_DDE_dom"/>
</dbReference>
<keyword evidence="3" id="KW-1185">Reference proteome</keyword>
<sequence>MLLQSDKKNFDFRVNFCESAVKLQDFAASFNPHFTCHRFDNTPTALEYIKGLMVCEKNTANMERMEETIDLSDYRRYQHFLSNSTWSHHAVIREVQVQASSVLAVEKSRNGEPVGIVIDESAHLKKGLMSVGVSRQYAGLIGKVDNCQVGVYASLCNGTHATLVAERLFLPESWTGDLQRCHRAGIPGEECIPRTKPQLALDIIDECVANGVAFDWVGGDGLYGHSGELTKVLDDRGLFFVLDVHRDQMAYLEEPPISVSPTGKGNPKTQRIPFRLDTYCAALLDQHWSKVKVRKTAKGWLRLMVHTCRLWIWDGKEDSARERTLVITRTLGKNPKTKYSLSNGGVDEYTPKQYAYFQAQRYWVERTFDDSKNELGLSDYQTRKWIAWHHHHALVFMAALFMMKERIANSNDFPLMSVRDLRILMVVLLFGSPEDFEKKLNQMKTRHKNRKRDIDRYYQNDG</sequence>
<dbReference type="EMBL" id="AQHR01000014">
    <property type="protein sequence ID" value="EON79174.1"/>
    <property type="molecule type" value="Genomic_DNA"/>
</dbReference>
<accession>R7ZYP3</accession>